<comment type="cofactor">
    <cofactor evidence="1">
        <name>Mn(2+)</name>
        <dbReference type="ChEBI" id="CHEBI:29035"/>
    </cofactor>
</comment>
<sequence length="388" mass="42023">MGSIAAEQPTKIAPPPSKSHYKIASIPADGIGPEVISAGISVLETLAETFKSFSFSFSHFDWSSDTYLRTGAYIPPDGLKQLKAHDAILFGAVGDLRVPDHISLWGLRLAICQPLQQYANVRPTRILQGVSSPLSACQGSPAATSKLDWVIIRENSEGEYAGHGGRSHIGQPWETATEVSIFTRVGVERIMRFAYETARSRPKKHITFVTKSNAQRNGMVLWDEVHDMVRKEYPDVTSDKMLVDAMTCRMTLQPETIDTIVATNLHADILSDLAAALAGSIGIAPTSNLDPTRQNPSMFEPIHGSAWDIAGKDVANPVGTFWTCAEMVRWLGQEEAAELLMEAVENTMGKGVKTRDLGGSVGTKEMTSAVCEEIQRLGAGNAVPTKAS</sequence>
<comment type="cofactor">
    <cofactor evidence="2">
        <name>Mg(2+)</name>
        <dbReference type="ChEBI" id="CHEBI:18420"/>
    </cofactor>
</comment>
<keyword evidence="9" id="KW-0464">Manganese</keyword>
<feature type="domain" description="Isopropylmalate dehydrogenase-like" evidence="11">
    <location>
        <begin position="22"/>
        <end position="370"/>
    </location>
</feature>
<evidence type="ECO:0000256" key="9">
    <source>
        <dbReference type="ARBA" id="ARBA00023211"/>
    </source>
</evidence>
<dbReference type="InterPro" id="IPR050501">
    <property type="entry name" value="ICDH/IPMDH"/>
</dbReference>
<evidence type="ECO:0000256" key="1">
    <source>
        <dbReference type="ARBA" id="ARBA00001936"/>
    </source>
</evidence>
<keyword evidence="6" id="KW-0460">Magnesium</keyword>
<dbReference type="EMBL" id="LFJN01000005">
    <property type="protein sequence ID" value="KPI43576.1"/>
    <property type="molecule type" value="Genomic_DNA"/>
</dbReference>
<evidence type="ECO:0000256" key="4">
    <source>
        <dbReference type="ARBA" id="ARBA00013126"/>
    </source>
</evidence>
<evidence type="ECO:0000256" key="8">
    <source>
        <dbReference type="ARBA" id="ARBA00023027"/>
    </source>
</evidence>
<evidence type="ECO:0000256" key="5">
    <source>
        <dbReference type="ARBA" id="ARBA00022723"/>
    </source>
</evidence>
<dbReference type="PROSITE" id="PS00470">
    <property type="entry name" value="IDH_IMDH"/>
    <property type="match status" value="1"/>
</dbReference>
<dbReference type="GeneID" id="28738841"/>
<dbReference type="PANTHER" id="PTHR43275">
    <property type="entry name" value="D-MALATE DEHYDROGENASE [DECARBOXYLATING]"/>
    <property type="match status" value="1"/>
</dbReference>
<dbReference type="GO" id="GO:0000287">
    <property type="term" value="F:magnesium ion binding"/>
    <property type="evidence" value="ECO:0007669"/>
    <property type="project" value="InterPro"/>
</dbReference>
<dbReference type="InterPro" id="IPR019818">
    <property type="entry name" value="IsoCit/isopropylmalate_DH_CS"/>
</dbReference>
<dbReference type="SMART" id="SM01329">
    <property type="entry name" value="Iso_dh"/>
    <property type="match status" value="1"/>
</dbReference>
<evidence type="ECO:0000256" key="6">
    <source>
        <dbReference type="ARBA" id="ARBA00022842"/>
    </source>
</evidence>
<dbReference type="EC" id="1.1.1.83" evidence="4"/>
<dbReference type="Pfam" id="PF00180">
    <property type="entry name" value="Iso_dh"/>
    <property type="match status" value="1"/>
</dbReference>
<dbReference type="InterPro" id="IPR024084">
    <property type="entry name" value="IsoPropMal-DH-like_dom"/>
</dbReference>
<dbReference type="SUPFAM" id="SSF53659">
    <property type="entry name" value="Isocitrate/Isopropylmalate dehydrogenase-like"/>
    <property type="match status" value="1"/>
</dbReference>
<evidence type="ECO:0000256" key="2">
    <source>
        <dbReference type="ARBA" id="ARBA00001946"/>
    </source>
</evidence>
<dbReference type="NCBIfam" id="TIGR02089">
    <property type="entry name" value="TTC"/>
    <property type="match status" value="1"/>
</dbReference>
<comment type="caution">
    <text evidence="12">The sequence shown here is derived from an EMBL/GenBank/DDBJ whole genome shotgun (WGS) entry which is preliminary data.</text>
</comment>
<proteinExistence type="inferred from homology"/>
<organism evidence="12 13">
    <name type="scientific">Cyphellophora attinorum</name>
    <dbReference type="NCBI Taxonomy" id="1664694"/>
    <lineage>
        <taxon>Eukaryota</taxon>
        <taxon>Fungi</taxon>
        <taxon>Dikarya</taxon>
        <taxon>Ascomycota</taxon>
        <taxon>Pezizomycotina</taxon>
        <taxon>Eurotiomycetes</taxon>
        <taxon>Chaetothyriomycetidae</taxon>
        <taxon>Chaetothyriales</taxon>
        <taxon>Cyphellophoraceae</taxon>
        <taxon>Cyphellophora</taxon>
    </lineage>
</organism>
<evidence type="ECO:0000259" key="11">
    <source>
        <dbReference type="SMART" id="SM01329"/>
    </source>
</evidence>
<keyword evidence="13" id="KW-1185">Reference proteome</keyword>
<keyword evidence="5" id="KW-0479">Metal-binding</keyword>
<comment type="catalytic activity">
    <reaction evidence="10">
        <text>(R)-malate + NAD(+) = pyruvate + CO2 + NADH</text>
        <dbReference type="Rhea" id="RHEA:18365"/>
        <dbReference type="ChEBI" id="CHEBI:15361"/>
        <dbReference type="ChEBI" id="CHEBI:15588"/>
        <dbReference type="ChEBI" id="CHEBI:16526"/>
        <dbReference type="ChEBI" id="CHEBI:57540"/>
        <dbReference type="ChEBI" id="CHEBI:57945"/>
        <dbReference type="EC" id="1.1.1.83"/>
    </reaction>
</comment>
<name>A0A0N1HE53_9EURO</name>
<dbReference type="Gene3D" id="3.40.718.10">
    <property type="entry name" value="Isopropylmalate Dehydrogenase"/>
    <property type="match status" value="1"/>
</dbReference>
<dbReference type="InterPro" id="IPR011829">
    <property type="entry name" value="TTC_DH"/>
</dbReference>
<evidence type="ECO:0000256" key="10">
    <source>
        <dbReference type="ARBA" id="ARBA00049301"/>
    </source>
</evidence>
<dbReference type="RefSeq" id="XP_018003539.1">
    <property type="nucleotide sequence ID" value="XM_018146961.1"/>
</dbReference>
<dbReference type="AlphaFoldDB" id="A0A0N1HE53"/>
<dbReference type="STRING" id="1664694.A0A0N1HE53"/>
<dbReference type="GO" id="GO:0046553">
    <property type="term" value="F:D-malate dehydrogenase (decarboxylating) (NAD+) activity"/>
    <property type="evidence" value="ECO:0007669"/>
    <property type="project" value="UniProtKB-EC"/>
</dbReference>
<keyword evidence="8" id="KW-0520">NAD</keyword>
<evidence type="ECO:0000313" key="12">
    <source>
        <dbReference type="EMBL" id="KPI43576.1"/>
    </source>
</evidence>
<reference evidence="12 13" key="1">
    <citation type="submission" date="2015-06" db="EMBL/GenBank/DDBJ databases">
        <title>Draft genome of the ant-associated black yeast Phialophora attae CBS 131958.</title>
        <authorList>
            <person name="Moreno L.F."/>
            <person name="Stielow B.J."/>
            <person name="de Hoog S."/>
            <person name="Vicente V.A."/>
            <person name="Weiss V.A."/>
            <person name="de Vries M."/>
            <person name="Cruz L.M."/>
            <person name="Souza E.M."/>
        </authorList>
    </citation>
    <scope>NUCLEOTIDE SEQUENCE [LARGE SCALE GENOMIC DNA]</scope>
    <source>
        <strain evidence="12 13">CBS 131958</strain>
    </source>
</reference>
<dbReference type="Proteomes" id="UP000038010">
    <property type="component" value="Unassembled WGS sequence"/>
</dbReference>
<gene>
    <name evidence="12" type="ORF">AB675_6655</name>
</gene>
<dbReference type="OrthoDB" id="10261637at2759"/>
<evidence type="ECO:0000313" key="13">
    <source>
        <dbReference type="Proteomes" id="UP000038010"/>
    </source>
</evidence>
<evidence type="ECO:0000256" key="3">
    <source>
        <dbReference type="ARBA" id="ARBA00007769"/>
    </source>
</evidence>
<accession>A0A0N1HE53</accession>
<comment type="similarity">
    <text evidence="3">Belongs to the isocitrate and isopropylmalate dehydrogenases family.</text>
</comment>
<dbReference type="GO" id="GO:0051287">
    <property type="term" value="F:NAD binding"/>
    <property type="evidence" value="ECO:0007669"/>
    <property type="project" value="InterPro"/>
</dbReference>
<dbReference type="PANTHER" id="PTHR43275:SF1">
    <property type="entry name" value="D-MALATE DEHYDROGENASE [DECARBOXYLATING]"/>
    <property type="match status" value="1"/>
</dbReference>
<protein>
    <recommendedName>
        <fullName evidence="4">D-malate dehydrogenase (decarboxylating)</fullName>
        <ecNumber evidence="4">1.1.1.83</ecNumber>
    </recommendedName>
</protein>
<dbReference type="VEuPathDB" id="FungiDB:AB675_6655"/>
<keyword evidence="7" id="KW-0560">Oxidoreductase</keyword>
<evidence type="ECO:0000256" key="7">
    <source>
        <dbReference type="ARBA" id="ARBA00023002"/>
    </source>
</evidence>